<evidence type="ECO:0000256" key="1">
    <source>
        <dbReference type="ARBA" id="ARBA00022574"/>
    </source>
</evidence>
<dbReference type="Gene3D" id="2.130.10.10">
    <property type="entry name" value="YVTN repeat-like/Quinoprotein amine dehydrogenase"/>
    <property type="match status" value="1"/>
</dbReference>
<evidence type="ECO:0000313" key="6">
    <source>
        <dbReference type="EMBL" id="CDO93959.1"/>
    </source>
</evidence>
<dbReference type="PANTHER" id="PTHR19857">
    <property type="entry name" value="MITOCHONDRIAL DIVISION PROTEIN 1-RELATED"/>
    <property type="match status" value="1"/>
</dbReference>
<comment type="caution">
    <text evidence="6">The sequence shown here is derived from an EMBL/GenBank/DDBJ whole genome shotgun (WGS) entry which is preliminary data.</text>
</comment>
<feature type="region of interest" description="Disordered" evidence="4">
    <location>
        <begin position="30"/>
        <end position="54"/>
    </location>
</feature>
<dbReference type="OrthoDB" id="10261640at2759"/>
<organism evidence="6 7">
    <name type="scientific">Kluyveromyces dobzhanskii CBS 2104</name>
    <dbReference type="NCBI Taxonomy" id="1427455"/>
    <lineage>
        <taxon>Eukaryota</taxon>
        <taxon>Fungi</taxon>
        <taxon>Dikarya</taxon>
        <taxon>Ascomycota</taxon>
        <taxon>Saccharomycotina</taxon>
        <taxon>Saccharomycetes</taxon>
        <taxon>Saccharomycetales</taxon>
        <taxon>Saccharomycetaceae</taxon>
        <taxon>Kluyveromyces</taxon>
    </lineage>
</organism>
<dbReference type="PROSITE" id="PS50082">
    <property type="entry name" value="WD_REPEATS_2"/>
    <property type="match status" value="1"/>
</dbReference>
<feature type="domain" description="Anaphase-promoting complex subunit 4-like WD40" evidence="5">
    <location>
        <begin position="277"/>
        <end position="369"/>
    </location>
</feature>
<feature type="compositionally biased region" description="Polar residues" evidence="4">
    <location>
        <begin position="1"/>
        <end position="10"/>
    </location>
</feature>
<dbReference type="Proteomes" id="UP000031516">
    <property type="component" value="Unassembled WGS sequence"/>
</dbReference>
<evidence type="ECO:0000256" key="4">
    <source>
        <dbReference type="SAM" id="MobiDB-lite"/>
    </source>
</evidence>
<dbReference type="Pfam" id="PF00400">
    <property type="entry name" value="WD40"/>
    <property type="match status" value="2"/>
</dbReference>
<feature type="repeat" description="WD" evidence="3">
    <location>
        <begin position="72"/>
        <end position="103"/>
    </location>
</feature>
<dbReference type="EMBL" id="CCBQ010000027">
    <property type="protein sequence ID" value="CDO93959.1"/>
    <property type="molecule type" value="Genomic_DNA"/>
</dbReference>
<gene>
    <name evidence="6" type="ORF">KLDO_g2245</name>
</gene>
<accession>A0A0A8L4G5</accession>
<dbReference type="PANTHER" id="PTHR19857:SF8">
    <property type="entry name" value="ANGIO-ASSOCIATED MIGRATORY CELL PROTEIN"/>
    <property type="match status" value="1"/>
</dbReference>
<dbReference type="InterPro" id="IPR015943">
    <property type="entry name" value="WD40/YVTN_repeat-like_dom_sf"/>
</dbReference>
<dbReference type="Pfam" id="PF12894">
    <property type="entry name" value="ANAPC4_WD40"/>
    <property type="match status" value="1"/>
</dbReference>
<keyword evidence="1 3" id="KW-0853">WD repeat</keyword>
<evidence type="ECO:0000256" key="3">
    <source>
        <dbReference type="PROSITE-ProRule" id="PRU00221"/>
    </source>
</evidence>
<reference evidence="6 7" key="1">
    <citation type="submission" date="2014-03" db="EMBL/GenBank/DDBJ databases">
        <title>The genome of Kluyveromyces dobzhanskii.</title>
        <authorList>
            <person name="Nystedt B."/>
            <person name="Astrom S."/>
        </authorList>
    </citation>
    <scope>NUCLEOTIDE SEQUENCE [LARGE SCALE GENOMIC DNA]</scope>
    <source>
        <strain evidence="6 7">CBS 2104</strain>
    </source>
</reference>
<name>A0A0A8L4G5_9SACH</name>
<sequence>MDNTELNMGSNGPEEEFIADEEVGEEVVLDTADNGKNFDNDDETEENDEEMEDVDETETLEIDLANNSCGFFDKHTDSIFCIAHHPSLPLVVTGGADNVANLWTSHSKPPKFAGSLPHTESVISAGFTPDGKFLVTADMNGKVFIHKSIKGGAQWKLCSELDEVEEVVWLKVHPTVSGVFAFGGVDGSVWCYQLNNVDGSLSQIMSGFSHQQDCTMGEFINVEEGENNLTLVTCSLDSSIVAWNCYSGQPLFKITQADVKGIDAPWVSLSAAPVALTNKTSVIAAGSNNGLLAIINCSNGSVLHLTTVIELKPEQDELDASIESIAWSPKLPLMAIGLVCGDVLLYDTKTWRVRHKFQLEDSATKLQFDRNNGHNLITSCINGKVYIFDARTGQELHACVGHNMGVLDYIVIDNGSKLITAGDEGVSLIFDLPQ</sequence>
<dbReference type="InterPro" id="IPR036322">
    <property type="entry name" value="WD40_repeat_dom_sf"/>
</dbReference>
<dbReference type="PROSITE" id="PS50294">
    <property type="entry name" value="WD_REPEATS_REGION"/>
    <property type="match status" value="1"/>
</dbReference>
<evidence type="ECO:0000313" key="7">
    <source>
        <dbReference type="Proteomes" id="UP000031516"/>
    </source>
</evidence>
<evidence type="ECO:0000256" key="2">
    <source>
        <dbReference type="ARBA" id="ARBA00022737"/>
    </source>
</evidence>
<keyword evidence="2" id="KW-0677">Repeat</keyword>
<dbReference type="SMART" id="SM00320">
    <property type="entry name" value="WD40"/>
    <property type="match status" value="7"/>
</dbReference>
<dbReference type="InterPro" id="IPR051179">
    <property type="entry name" value="WD_repeat_multifunction"/>
</dbReference>
<evidence type="ECO:0000259" key="5">
    <source>
        <dbReference type="Pfam" id="PF12894"/>
    </source>
</evidence>
<dbReference type="SUPFAM" id="SSF50978">
    <property type="entry name" value="WD40 repeat-like"/>
    <property type="match status" value="1"/>
</dbReference>
<feature type="compositionally biased region" description="Acidic residues" evidence="4">
    <location>
        <begin position="40"/>
        <end position="54"/>
    </location>
</feature>
<dbReference type="InterPro" id="IPR001680">
    <property type="entry name" value="WD40_rpt"/>
</dbReference>
<keyword evidence="7" id="KW-1185">Reference proteome</keyword>
<protein>
    <submittedName>
        <fullName evidence="6">WGS project CCBQ000000000 data, contig 00102</fullName>
    </submittedName>
</protein>
<feature type="region of interest" description="Disordered" evidence="4">
    <location>
        <begin position="1"/>
        <end position="20"/>
    </location>
</feature>
<proteinExistence type="predicted"/>
<dbReference type="FunFam" id="2.130.10.10:FF:000630">
    <property type="entry name" value="Ribosome assembly protein SQT1"/>
    <property type="match status" value="1"/>
</dbReference>
<dbReference type="InterPro" id="IPR024977">
    <property type="entry name" value="Apc4-like_WD40_dom"/>
</dbReference>
<dbReference type="AlphaFoldDB" id="A0A0A8L4G5"/>